<dbReference type="OrthoDB" id="8565165at2"/>
<sequence>MTPEHLASLIGEIEQTDPPDFDRLAIDAEGARRLMAAHLCELDHRLAEAGLGSEERLEMMAAIAAHTMVENMLLQLARLRRGGSEVEFRTWMKRHGMG</sequence>
<dbReference type="AlphaFoldDB" id="A0A7X7LXF4"/>
<reference evidence="1 2" key="1">
    <citation type="journal article" date="2020" name="Biotechnol. Biofuels">
        <title>New insights from the biogas microbiome by comprehensive genome-resolved metagenomics of nearly 1600 species originating from multiple anaerobic digesters.</title>
        <authorList>
            <person name="Campanaro S."/>
            <person name="Treu L."/>
            <person name="Rodriguez-R L.M."/>
            <person name="Kovalovszki A."/>
            <person name="Ziels R.M."/>
            <person name="Maus I."/>
            <person name="Zhu X."/>
            <person name="Kougias P.G."/>
            <person name="Basile A."/>
            <person name="Luo G."/>
            <person name="Schluter A."/>
            <person name="Konstantinidis K.T."/>
            <person name="Angelidaki I."/>
        </authorList>
    </citation>
    <scope>NUCLEOTIDE SEQUENCE [LARGE SCALE GENOMIC DNA]</scope>
    <source>
        <strain evidence="1">AS06rmzACSIP_256</strain>
    </source>
</reference>
<accession>A0A7X7LXF4</accession>
<dbReference type="Proteomes" id="UP000536534">
    <property type="component" value="Unassembled WGS sequence"/>
</dbReference>
<evidence type="ECO:0000313" key="1">
    <source>
        <dbReference type="EMBL" id="NLF55053.1"/>
    </source>
</evidence>
<dbReference type="EMBL" id="JAAYYV010000316">
    <property type="protein sequence ID" value="NLF55053.1"/>
    <property type="molecule type" value="Genomic_DNA"/>
</dbReference>
<comment type="caution">
    <text evidence="1">The sequence shown here is derived from an EMBL/GenBank/DDBJ whole genome shotgun (WGS) entry which is preliminary data.</text>
</comment>
<evidence type="ECO:0000313" key="2">
    <source>
        <dbReference type="Proteomes" id="UP000536534"/>
    </source>
</evidence>
<dbReference type="RefSeq" id="WP_068805830.1">
    <property type="nucleotide sequence ID" value="NZ_MBFM01000002.1"/>
</dbReference>
<protein>
    <submittedName>
        <fullName evidence="1">Uncharacterized protein</fullName>
    </submittedName>
</protein>
<name>A0A7X7LXF4_9RHOO</name>
<organism evidence="1 2">
    <name type="scientific">Thauera phenolivorans</name>
    <dbReference type="NCBI Taxonomy" id="1792543"/>
    <lineage>
        <taxon>Bacteria</taxon>
        <taxon>Pseudomonadati</taxon>
        <taxon>Pseudomonadota</taxon>
        <taxon>Betaproteobacteria</taxon>
        <taxon>Rhodocyclales</taxon>
        <taxon>Zoogloeaceae</taxon>
        <taxon>Thauera</taxon>
    </lineage>
</organism>
<proteinExistence type="predicted"/>
<gene>
    <name evidence="1" type="ORF">GX576_11780</name>
</gene>